<sequence>MASVPAYREAGGSRTGGKIVRAKRAWSRKTPYERPGLSNLGPGGNPSWISRFIFSPTLTIASGAGKFLSSVFISESSSSSSDSDSEDDVEDDVHDDNRDFQGNGVKKSGTTEMVNSFRDFPPEKKDGKRLIEQLLMQETFSRAERDKLFQIIESRVVECQSIEGEAAGRLTELSNKAVDSDDGGSAVCSTAILEAKAWLNEKRLGLGSSSPLELDHGPCTLNSTMLPVVNDEETGSLVDVAKSYMRERPLWASPSANNFEFKSPSPSRLRLFKEETSFSVSGNPLSSSKIKRESPASGSWNIQEEIRRVRSKATEEMLRSRSSAKLDWSSFASDYKGNLSSARSDYPKIHSEDKTQHAVQSIDKSINWSADISVTHDLSESKITQDMPENGACLLGSASIIQQQDKDFETNPTNERKASNSSLDERGCSTVHEVAGLANGLPSLPSSTGELAVEENHVDKKIAEESNSSGHDHEAKGLAVKERCELSEVSMEVPNANDADATADKVPSDGNHVGKDVSEGNHNGSKEKNDAGNNVNTVEKPSTESSVAAGKKTSRMAYLRRGRRRN</sequence>
<dbReference type="RefSeq" id="XP_022941372.1">
    <property type="nucleotide sequence ID" value="XM_023085604.1"/>
</dbReference>
<evidence type="ECO:0000313" key="2">
    <source>
        <dbReference type="Proteomes" id="UP000504609"/>
    </source>
</evidence>
<proteinExistence type="predicted"/>
<reference evidence="3" key="1">
    <citation type="submission" date="2025-08" db="UniProtKB">
        <authorList>
            <consortium name="RefSeq"/>
        </authorList>
    </citation>
    <scope>IDENTIFICATION</scope>
    <source>
        <tissue evidence="3">Young leaves</tissue>
    </source>
</reference>
<evidence type="ECO:0000256" key="1">
    <source>
        <dbReference type="SAM" id="MobiDB-lite"/>
    </source>
</evidence>
<protein>
    <submittedName>
        <fullName evidence="3">Protein KAKU4-like isoform X1</fullName>
    </submittedName>
</protein>
<dbReference type="AlphaFoldDB" id="A0A6J1FM93"/>
<dbReference type="PANTHER" id="PTHR33416:SF17">
    <property type="entry name" value="PROTEIN KAKU4"/>
    <property type="match status" value="1"/>
</dbReference>
<feature type="region of interest" description="Disordered" evidence="1">
    <location>
        <begin position="1"/>
        <end position="45"/>
    </location>
</feature>
<feature type="region of interest" description="Disordered" evidence="1">
    <location>
        <begin position="493"/>
        <end position="566"/>
    </location>
</feature>
<keyword evidence="2" id="KW-1185">Reference proteome</keyword>
<feature type="compositionally biased region" description="Basic residues" evidence="1">
    <location>
        <begin position="552"/>
        <end position="566"/>
    </location>
</feature>
<dbReference type="PANTHER" id="PTHR33416">
    <property type="entry name" value="NUCLEAR PORE COMPLEX PROTEIN NUP1"/>
    <property type="match status" value="1"/>
</dbReference>
<gene>
    <name evidence="3" type="primary">LOC111446684</name>
</gene>
<dbReference type="Proteomes" id="UP000504609">
    <property type="component" value="Unplaced"/>
</dbReference>
<organism evidence="2 3">
    <name type="scientific">Cucurbita moschata</name>
    <name type="common">Winter crookneck squash</name>
    <name type="synonym">Cucurbita pepo var. moschata</name>
    <dbReference type="NCBI Taxonomy" id="3662"/>
    <lineage>
        <taxon>Eukaryota</taxon>
        <taxon>Viridiplantae</taxon>
        <taxon>Streptophyta</taxon>
        <taxon>Embryophyta</taxon>
        <taxon>Tracheophyta</taxon>
        <taxon>Spermatophyta</taxon>
        <taxon>Magnoliopsida</taxon>
        <taxon>eudicotyledons</taxon>
        <taxon>Gunneridae</taxon>
        <taxon>Pentapetalae</taxon>
        <taxon>rosids</taxon>
        <taxon>fabids</taxon>
        <taxon>Cucurbitales</taxon>
        <taxon>Cucurbitaceae</taxon>
        <taxon>Cucurbiteae</taxon>
        <taxon>Cucurbita</taxon>
    </lineage>
</organism>
<evidence type="ECO:0000313" key="3">
    <source>
        <dbReference type="RefSeq" id="XP_022941372.1"/>
    </source>
</evidence>
<feature type="compositionally biased region" description="Polar residues" evidence="1">
    <location>
        <begin position="531"/>
        <end position="546"/>
    </location>
</feature>
<dbReference type="GO" id="GO:0005635">
    <property type="term" value="C:nuclear envelope"/>
    <property type="evidence" value="ECO:0007669"/>
    <property type="project" value="TreeGrafter"/>
</dbReference>
<dbReference type="GeneID" id="111446684"/>
<feature type="compositionally biased region" description="Basic and acidic residues" evidence="1">
    <location>
        <begin position="502"/>
        <end position="530"/>
    </location>
</feature>
<dbReference type="KEGG" id="cmos:111446684"/>
<feature type="compositionally biased region" description="Acidic residues" evidence="1">
    <location>
        <begin position="83"/>
        <end position="94"/>
    </location>
</feature>
<dbReference type="GO" id="GO:0071763">
    <property type="term" value="P:nuclear membrane organization"/>
    <property type="evidence" value="ECO:0007669"/>
    <property type="project" value="TreeGrafter"/>
</dbReference>
<name>A0A6J1FM93_CUCMO</name>
<feature type="region of interest" description="Disordered" evidence="1">
    <location>
        <begin position="76"/>
        <end position="124"/>
    </location>
</feature>
<accession>A0A6J1FM93</accession>